<dbReference type="Proteomes" id="UP000578091">
    <property type="component" value="Unassembled WGS sequence"/>
</dbReference>
<dbReference type="EMBL" id="JACCKA010000008">
    <property type="protein sequence ID" value="NZA24933.1"/>
    <property type="molecule type" value="Genomic_DNA"/>
</dbReference>
<evidence type="ECO:0000256" key="2">
    <source>
        <dbReference type="SAM" id="SignalP"/>
    </source>
</evidence>
<feature type="region of interest" description="Disordered" evidence="1">
    <location>
        <begin position="51"/>
        <end position="83"/>
    </location>
</feature>
<accession>A0A853J792</accession>
<keyword evidence="4" id="KW-1185">Reference proteome</keyword>
<name>A0A853J792_9GAMM</name>
<keyword evidence="2" id="KW-0732">Signal</keyword>
<dbReference type="RefSeq" id="WP_180676741.1">
    <property type="nucleotide sequence ID" value="NZ_JACCKA010000008.1"/>
</dbReference>
<evidence type="ECO:0000313" key="3">
    <source>
        <dbReference type="EMBL" id="NZA24933.1"/>
    </source>
</evidence>
<proteinExistence type="predicted"/>
<comment type="caution">
    <text evidence="3">The sequence shown here is derived from an EMBL/GenBank/DDBJ whole genome shotgun (WGS) entry which is preliminary data.</text>
</comment>
<evidence type="ECO:0000256" key="1">
    <source>
        <dbReference type="SAM" id="MobiDB-lite"/>
    </source>
</evidence>
<sequence>MQSFVSGSFWAALLTLCLILATGCTVSTGAEAEGETDEGPVRAAAAVEPVGAPDTDAAGGSPPGDAPRPAGASGDTGPAATKPFAFEGADAQQDVPAACRLDGFAMPEDARVYAAGAYSGARADFQIDQSGHQATTMQVAVNQPDAPVVLLLGAYEPAVWSVGWTSGTRIAAVVVTGYHRQRVTGLPASIPTLVSTYQDRGPCGYAYVGGEGMRQLNPLARQVFGRPVDMAFTARDGQVLVGEPLAGASLQTDAAAVAPAEFRLKDAPLAGQAGLDAALRAGVLRPATQVDVLAWEAASSRHGAAEDVPPVQGAARPRVSSVPHRAYTVLKAFQIPAGLYGAHSATFYVAPGVPSPTGNPGHSSVRDIDTGTCAGATCGMH</sequence>
<protein>
    <submittedName>
        <fullName evidence="3">Uncharacterized protein</fullName>
    </submittedName>
</protein>
<evidence type="ECO:0000313" key="4">
    <source>
        <dbReference type="Proteomes" id="UP000578091"/>
    </source>
</evidence>
<feature type="signal peptide" evidence="2">
    <location>
        <begin position="1"/>
        <end position="32"/>
    </location>
</feature>
<dbReference type="AlphaFoldDB" id="A0A853J792"/>
<gene>
    <name evidence="3" type="ORF">H0E84_00900</name>
</gene>
<reference evidence="3 4" key="1">
    <citation type="submission" date="2020-07" db="EMBL/GenBank/DDBJ databases">
        <title>Luteimonas sp. SJ-92.</title>
        <authorList>
            <person name="Huang X.-X."/>
            <person name="Xu L."/>
            <person name="Sun J.-Q."/>
        </authorList>
    </citation>
    <scope>NUCLEOTIDE SEQUENCE [LARGE SCALE GENOMIC DNA]</scope>
    <source>
        <strain evidence="3 4">SJ-92</strain>
    </source>
</reference>
<organism evidence="3 4">
    <name type="scientific">Luteimonas salinisoli</name>
    <dbReference type="NCBI Taxonomy" id="2752307"/>
    <lineage>
        <taxon>Bacteria</taxon>
        <taxon>Pseudomonadati</taxon>
        <taxon>Pseudomonadota</taxon>
        <taxon>Gammaproteobacteria</taxon>
        <taxon>Lysobacterales</taxon>
        <taxon>Lysobacteraceae</taxon>
        <taxon>Luteimonas</taxon>
    </lineage>
</organism>
<feature type="chain" id="PRO_5032711992" evidence="2">
    <location>
        <begin position="33"/>
        <end position="381"/>
    </location>
</feature>